<dbReference type="SUPFAM" id="SSF49384">
    <property type="entry name" value="Carbohydrate-binding domain"/>
    <property type="match status" value="1"/>
</dbReference>
<feature type="region of interest" description="Disordered" evidence="1">
    <location>
        <begin position="114"/>
        <end position="139"/>
    </location>
</feature>
<keyword evidence="2" id="KW-0812">Transmembrane</keyword>
<proteinExistence type="predicted"/>
<feature type="compositionally biased region" description="Acidic residues" evidence="1">
    <location>
        <begin position="188"/>
        <end position="215"/>
    </location>
</feature>
<dbReference type="Gene3D" id="2.60.40.680">
    <property type="match status" value="1"/>
</dbReference>
<reference evidence="4 5" key="1">
    <citation type="submission" date="2020-01" db="EMBL/GenBank/DDBJ databases">
        <title>Natronorubrum sp. JWXQ-INN 674 isolated from Inner Mongolia Autonomous Region of China.</title>
        <authorList>
            <person name="Xue Q."/>
        </authorList>
    </citation>
    <scope>NUCLEOTIDE SEQUENCE [LARGE SCALE GENOMIC DNA]</scope>
    <source>
        <strain evidence="4 5">JWXQ-INN-674</strain>
    </source>
</reference>
<protein>
    <submittedName>
        <fullName evidence="4">Cohesin domain-containing protein</fullName>
    </submittedName>
</protein>
<dbReference type="GO" id="GO:0030246">
    <property type="term" value="F:carbohydrate binding"/>
    <property type="evidence" value="ECO:0007669"/>
    <property type="project" value="InterPro"/>
</dbReference>
<comment type="caution">
    <text evidence="4">The sequence shown here is derived from an EMBL/GenBank/DDBJ whole genome shotgun (WGS) entry which is preliminary data.</text>
</comment>
<evidence type="ECO:0000313" key="4">
    <source>
        <dbReference type="EMBL" id="MXV64339.1"/>
    </source>
</evidence>
<keyword evidence="5" id="KW-1185">Reference proteome</keyword>
<evidence type="ECO:0000259" key="3">
    <source>
        <dbReference type="Pfam" id="PF00963"/>
    </source>
</evidence>
<dbReference type="GO" id="GO:0000272">
    <property type="term" value="P:polysaccharide catabolic process"/>
    <property type="evidence" value="ECO:0007669"/>
    <property type="project" value="InterPro"/>
</dbReference>
<dbReference type="EMBL" id="WUYX01000070">
    <property type="protein sequence ID" value="MXV64339.1"/>
    <property type="molecule type" value="Genomic_DNA"/>
</dbReference>
<dbReference type="InterPro" id="IPR002102">
    <property type="entry name" value="Cohesin_dom"/>
</dbReference>
<keyword evidence="2" id="KW-1133">Transmembrane helix</keyword>
<dbReference type="InterPro" id="IPR008965">
    <property type="entry name" value="CBM2/CBM3_carb-bd_dom_sf"/>
</dbReference>
<feature type="compositionally biased region" description="Low complexity" evidence="1">
    <location>
        <begin position="216"/>
        <end position="230"/>
    </location>
</feature>
<feature type="domain" description="Cohesin" evidence="3">
    <location>
        <begin position="48"/>
        <end position="157"/>
    </location>
</feature>
<name>A0A6B0VUS0_9EURY</name>
<evidence type="ECO:0000256" key="2">
    <source>
        <dbReference type="SAM" id="Phobius"/>
    </source>
</evidence>
<dbReference type="Pfam" id="PF00963">
    <property type="entry name" value="Cohesin"/>
    <property type="match status" value="1"/>
</dbReference>
<sequence>MGTDSRSRRSLSIAAATIVACGLVVGLLVPATVGAGDNATVFSLEPSEIEADAGETVTIDLVASSHGDLAGNGIDELSFTIEYDADAFAVTDVEHGPMLTAGDDDTEVDGSVAIDEDGGAVTVDQERTPSGDGAKSTDTAATLTLTVAEDLSPTTETLEITDAEARLINGNPQASFERDTTVHVEGGAPDDEESADDDPDGITLADDEDGDDEAVTEANETTENTDADSSGDGGDPVPGFTPLVTLGGIVALLFLFSRR</sequence>
<dbReference type="AlphaFoldDB" id="A0A6B0VUS0"/>
<keyword evidence="2" id="KW-0472">Membrane</keyword>
<accession>A0A6B0VUS0</accession>
<dbReference type="Proteomes" id="UP000434101">
    <property type="component" value="Unassembled WGS sequence"/>
</dbReference>
<evidence type="ECO:0000256" key="1">
    <source>
        <dbReference type="SAM" id="MobiDB-lite"/>
    </source>
</evidence>
<organism evidence="4 5">
    <name type="scientific">Natronorubrum halalkaliphilum</name>
    <dbReference type="NCBI Taxonomy" id="2691917"/>
    <lineage>
        <taxon>Archaea</taxon>
        <taxon>Methanobacteriati</taxon>
        <taxon>Methanobacteriota</taxon>
        <taxon>Stenosarchaea group</taxon>
        <taxon>Halobacteria</taxon>
        <taxon>Halobacteriales</taxon>
        <taxon>Natrialbaceae</taxon>
        <taxon>Natronorubrum</taxon>
    </lineage>
</organism>
<dbReference type="RefSeq" id="WP_160067554.1">
    <property type="nucleotide sequence ID" value="NZ_WUYX01000070.1"/>
</dbReference>
<dbReference type="OrthoDB" id="205619at2157"/>
<feature type="transmembrane region" description="Helical" evidence="2">
    <location>
        <begin position="239"/>
        <end position="256"/>
    </location>
</feature>
<dbReference type="PROSITE" id="PS51257">
    <property type="entry name" value="PROKAR_LIPOPROTEIN"/>
    <property type="match status" value="1"/>
</dbReference>
<feature type="region of interest" description="Disordered" evidence="1">
    <location>
        <begin position="170"/>
        <end position="239"/>
    </location>
</feature>
<gene>
    <name evidence="4" type="ORF">GS429_20160</name>
</gene>
<evidence type="ECO:0000313" key="5">
    <source>
        <dbReference type="Proteomes" id="UP000434101"/>
    </source>
</evidence>